<reference evidence="7 8" key="1">
    <citation type="submission" date="2020-08" db="EMBL/GenBank/DDBJ databases">
        <title>Plant Genome Project.</title>
        <authorList>
            <person name="Zhang R.-G."/>
        </authorList>
    </citation>
    <scope>NUCLEOTIDE SEQUENCE [LARGE SCALE GENOMIC DNA]</scope>
    <source>
        <tissue evidence="7">Rhizome</tissue>
    </source>
</reference>
<dbReference type="InterPro" id="IPR015943">
    <property type="entry name" value="WD40/YVTN_repeat-like_dom_sf"/>
</dbReference>
<comment type="caution">
    <text evidence="7">The sequence shown here is derived from an EMBL/GenBank/DDBJ whole genome shotgun (WGS) entry which is preliminary data.</text>
</comment>
<evidence type="ECO:0000313" key="7">
    <source>
        <dbReference type="EMBL" id="KAG6513255.1"/>
    </source>
</evidence>
<dbReference type="AlphaFoldDB" id="A0A8J5L5M8"/>
<dbReference type="GO" id="GO:0005829">
    <property type="term" value="C:cytosol"/>
    <property type="evidence" value="ECO:0007669"/>
    <property type="project" value="TreeGrafter"/>
</dbReference>
<dbReference type="PANTHER" id="PTHR16288">
    <property type="entry name" value="WD40 REPEAT PROTEIN 4"/>
    <property type="match status" value="1"/>
</dbReference>
<evidence type="ECO:0000256" key="6">
    <source>
        <dbReference type="PROSITE-ProRule" id="PRU00221"/>
    </source>
</evidence>
<evidence type="ECO:0000313" key="8">
    <source>
        <dbReference type="Proteomes" id="UP000734854"/>
    </source>
</evidence>
<dbReference type="GO" id="GO:0005634">
    <property type="term" value="C:nucleus"/>
    <property type="evidence" value="ECO:0007669"/>
    <property type="project" value="UniProtKB-SubCell"/>
</dbReference>
<keyword evidence="2 6" id="KW-0853">WD repeat</keyword>
<evidence type="ECO:0000256" key="4">
    <source>
        <dbReference type="ARBA" id="ARBA00022737"/>
    </source>
</evidence>
<dbReference type="Pfam" id="PF00400">
    <property type="entry name" value="WD40"/>
    <property type="match status" value="2"/>
</dbReference>
<dbReference type="InterPro" id="IPR028884">
    <property type="entry name" value="Trm82"/>
</dbReference>
<feature type="repeat" description="WD" evidence="6">
    <location>
        <begin position="48"/>
        <end position="93"/>
    </location>
</feature>
<evidence type="ECO:0000256" key="2">
    <source>
        <dbReference type="ARBA" id="ARBA00022574"/>
    </source>
</evidence>
<dbReference type="InterPro" id="IPR001680">
    <property type="entry name" value="WD40_rpt"/>
</dbReference>
<keyword evidence="3" id="KW-0819">tRNA processing</keyword>
<evidence type="ECO:0000256" key="5">
    <source>
        <dbReference type="ARBA" id="ARBA00023242"/>
    </source>
</evidence>
<keyword evidence="8" id="KW-1185">Reference proteome</keyword>
<dbReference type="Proteomes" id="UP000734854">
    <property type="component" value="Unassembled WGS sequence"/>
</dbReference>
<gene>
    <name evidence="7" type="ORF">ZIOFF_023568</name>
</gene>
<comment type="subcellular location">
    <subcellularLocation>
        <location evidence="1">Nucleus</location>
    </subcellularLocation>
</comment>
<protein>
    <submittedName>
        <fullName evidence="7">Uncharacterized protein</fullName>
    </submittedName>
</protein>
<dbReference type="EMBL" id="JACMSC010000007">
    <property type="protein sequence ID" value="KAG6513255.1"/>
    <property type="molecule type" value="Genomic_DNA"/>
</dbReference>
<dbReference type="GO" id="GO:0043527">
    <property type="term" value="C:tRNA methyltransferase complex"/>
    <property type="evidence" value="ECO:0007669"/>
    <property type="project" value="TreeGrafter"/>
</dbReference>
<evidence type="ECO:0000256" key="1">
    <source>
        <dbReference type="ARBA" id="ARBA00004123"/>
    </source>
</evidence>
<name>A0A8J5L5M8_ZINOF</name>
<dbReference type="PROSITE" id="PS50082">
    <property type="entry name" value="WD_REPEATS_2"/>
    <property type="match status" value="1"/>
</dbReference>
<evidence type="ECO:0000256" key="3">
    <source>
        <dbReference type="ARBA" id="ARBA00022694"/>
    </source>
</evidence>
<dbReference type="SUPFAM" id="SSF50978">
    <property type="entry name" value="WD40 repeat-like"/>
    <property type="match status" value="1"/>
</dbReference>
<keyword evidence="5" id="KW-0539">Nucleus</keyword>
<proteinExistence type="predicted"/>
<dbReference type="InterPro" id="IPR036322">
    <property type="entry name" value="WD40_repeat_dom_sf"/>
</dbReference>
<dbReference type="GO" id="GO:0036265">
    <property type="term" value="P:RNA (guanine-N7)-methylation"/>
    <property type="evidence" value="ECO:0007669"/>
    <property type="project" value="InterPro"/>
</dbReference>
<keyword evidence="4" id="KW-0677">Repeat</keyword>
<organism evidence="7 8">
    <name type="scientific">Zingiber officinale</name>
    <name type="common">Ginger</name>
    <name type="synonym">Amomum zingiber</name>
    <dbReference type="NCBI Taxonomy" id="94328"/>
    <lineage>
        <taxon>Eukaryota</taxon>
        <taxon>Viridiplantae</taxon>
        <taxon>Streptophyta</taxon>
        <taxon>Embryophyta</taxon>
        <taxon>Tracheophyta</taxon>
        <taxon>Spermatophyta</taxon>
        <taxon>Magnoliopsida</taxon>
        <taxon>Liliopsida</taxon>
        <taxon>Zingiberales</taxon>
        <taxon>Zingiberaceae</taxon>
        <taxon>Zingiber</taxon>
    </lineage>
</organism>
<dbReference type="SMART" id="SM00320">
    <property type="entry name" value="WD40"/>
    <property type="match status" value="1"/>
</dbReference>
<sequence length="101" mass="11110">MVIFLLFSLKDFSADDRFIVSADRDFKIRVTGFPKEPLNGAHEIQSFCLGHTDFVSCLAFVCPFGHADGFLLSGSGDSTVRLWDFVSGTLLATCEVRAKVT</sequence>
<dbReference type="PANTHER" id="PTHR16288:SF0">
    <property type="entry name" value="TRNA (GUANINE-N(7)-)-METHYLTRANSFERASE NON-CATALYTIC SUBUNIT WDR4"/>
    <property type="match status" value="1"/>
</dbReference>
<dbReference type="GO" id="GO:0006400">
    <property type="term" value="P:tRNA modification"/>
    <property type="evidence" value="ECO:0007669"/>
    <property type="project" value="TreeGrafter"/>
</dbReference>
<dbReference type="Gene3D" id="2.130.10.10">
    <property type="entry name" value="YVTN repeat-like/Quinoprotein amine dehydrogenase"/>
    <property type="match status" value="1"/>
</dbReference>
<accession>A0A8J5L5M8</accession>